<evidence type="ECO:0000313" key="1">
    <source>
        <dbReference type="EMBL" id="CAG9762667.1"/>
    </source>
</evidence>
<evidence type="ECO:0000313" key="2">
    <source>
        <dbReference type="Proteomes" id="UP001152799"/>
    </source>
</evidence>
<sequence length="133" mass="15071">MDRNQENQTISAEDFESFASGFANEATGTNRGNNAFNMTEFMTSINQVMNQNAMVLQALMNNQQNQIPQRNYAVIPDFSKTISDYAGEDLDKSKSWLESLESAATLHHWPDEFILETARSKLTGAALHWYEAR</sequence>
<gene>
    <name evidence="1" type="ORF">CEUTPL_LOCUS3342</name>
</gene>
<accession>A0A9N9MIT1</accession>
<dbReference type="EMBL" id="OU892288">
    <property type="protein sequence ID" value="CAG9762667.1"/>
    <property type="molecule type" value="Genomic_DNA"/>
</dbReference>
<reference evidence="1" key="1">
    <citation type="submission" date="2022-01" db="EMBL/GenBank/DDBJ databases">
        <authorList>
            <person name="King R."/>
        </authorList>
    </citation>
    <scope>NUCLEOTIDE SEQUENCE</scope>
</reference>
<protein>
    <submittedName>
        <fullName evidence="1">Uncharacterized protein</fullName>
    </submittedName>
</protein>
<dbReference type="AlphaFoldDB" id="A0A9N9MIT1"/>
<name>A0A9N9MIT1_9CUCU</name>
<organism evidence="1 2">
    <name type="scientific">Ceutorhynchus assimilis</name>
    <name type="common">cabbage seed weevil</name>
    <dbReference type="NCBI Taxonomy" id="467358"/>
    <lineage>
        <taxon>Eukaryota</taxon>
        <taxon>Metazoa</taxon>
        <taxon>Ecdysozoa</taxon>
        <taxon>Arthropoda</taxon>
        <taxon>Hexapoda</taxon>
        <taxon>Insecta</taxon>
        <taxon>Pterygota</taxon>
        <taxon>Neoptera</taxon>
        <taxon>Endopterygota</taxon>
        <taxon>Coleoptera</taxon>
        <taxon>Polyphaga</taxon>
        <taxon>Cucujiformia</taxon>
        <taxon>Curculionidae</taxon>
        <taxon>Ceutorhynchinae</taxon>
        <taxon>Ceutorhynchus</taxon>
    </lineage>
</organism>
<proteinExistence type="predicted"/>
<dbReference type="OrthoDB" id="6783520at2759"/>
<dbReference type="Proteomes" id="UP001152799">
    <property type="component" value="Chromosome 12"/>
</dbReference>
<keyword evidence="2" id="KW-1185">Reference proteome</keyword>